<dbReference type="SUPFAM" id="SSF51735">
    <property type="entry name" value="NAD(P)-binding Rossmann-fold domains"/>
    <property type="match status" value="1"/>
</dbReference>
<dbReference type="InterPro" id="IPR004104">
    <property type="entry name" value="Gfo/Idh/MocA-like_OxRdtase_C"/>
</dbReference>
<dbReference type="PANTHER" id="PTHR43818">
    <property type="entry name" value="BCDNA.GH03377"/>
    <property type="match status" value="1"/>
</dbReference>
<reference evidence="4 5" key="1">
    <citation type="submission" date="2019-02" db="EMBL/GenBank/DDBJ databases">
        <title>Deep-cultivation of Planctomycetes and their phenomic and genomic characterization uncovers novel biology.</title>
        <authorList>
            <person name="Wiegand S."/>
            <person name="Jogler M."/>
            <person name="Boedeker C."/>
            <person name="Pinto D."/>
            <person name="Vollmers J."/>
            <person name="Rivas-Marin E."/>
            <person name="Kohn T."/>
            <person name="Peeters S.H."/>
            <person name="Heuer A."/>
            <person name="Rast P."/>
            <person name="Oberbeckmann S."/>
            <person name="Bunk B."/>
            <person name="Jeske O."/>
            <person name="Meyerdierks A."/>
            <person name="Storesund J.E."/>
            <person name="Kallscheuer N."/>
            <person name="Luecker S."/>
            <person name="Lage O.M."/>
            <person name="Pohl T."/>
            <person name="Merkel B.J."/>
            <person name="Hornburger P."/>
            <person name="Mueller R.-W."/>
            <person name="Bruemmer F."/>
            <person name="Labrenz M."/>
            <person name="Spormann A.M."/>
            <person name="Op den Camp H."/>
            <person name="Overmann J."/>
            <person name="Amann R."/>
            <person name="Jetten M.S.M."/>
            <person name="Mascher T."/>
            <person name="Medema M.H."/>
            <person name="Devos D.P."/>
            <person name="Kaster A.-K."/>
            <person name="Ovreas L."/>
            <person name="Rohde M."/>
            <person name="Galperin M.Y."/>
            <person name="Jogler C."/>
        </authorList>
    </citation>
    <scope>NUCLEOTIDE SEQUENCE [LARGE SCALE GENOMIC DNA]</scope>
    <source>
        <strain evidence="4 5">Pan216</strain>
    </source>
</reference>
<keyword evidence="5" id="KW-1185">Reference proteome</keyword>
<dbReference type="EMBL" id="CP036279">
    <property type="protein sequence ID" value="QDU63429.1"/>
    <property type="molecule type" value="Genomic_DNA"/>
</dbReference>
<evidence type="ECO:0000256" key="1">
    <source>
        <dbReference type="ARBA" id="ARBA00023002"/>
    </source>
</evidence>
<evidence type="ECO:0000259" key="3">
    <source>
        <dbReference type="Pfam" id="PF02894"/>
    </source>
</evidence>
<feature type="domain" description="Gfo/Idh/MocA-like oxidoreductase N-terminal" evidence="2">
    <location>
        <begin position="6"/>
        <end position="128"/>
    </location>
</feature>
<dbReference type="RefSeq" id="WP_145260897.1">
    <property type="nucleotide sequence ID" value="NZ_CP036279.1"/>
</dbReference>
<proteinExistence type="predicted"/>
<feature type="domain" description="Gfo/Idh/MocA-like oxidoreductase C-terminal" evidence="3">
    <location>
        <begin position="140"/>
        <end position="355"/>
    </location>
</feature>
<dbReference type="KEGG" id="knv:Pan216_43090"/>
<dbReference type="EC" id="1.-.-.-" evidence="4"/>
<evidence type="ECO:0000313" key="5">
    <source>
        <dbReference type="Proteomes" id="UP000317093"/>
    </source>
</evidence>
<dbReference type="Proteomes" id="UP000317093">
    <property type="component" value="Chromosome"/>
</dbReference>
<dbReference type="GO" id="GO:0016491">
    <property type="term" value="F:oxidoreductase activity"/>
    <property type="evidence" value="ECO:0007669"/>
    <property type="project" value="UniProtKB-KW"/>
</dbReference>
<evidence type="ECO:0000259" key="2">
    <source>
        <dbReference type="Pfam" id="PF01408"/>
    </source>
</evidence>
<dbReference type="Gene3D" id="3.40.50.720">
    <property type="entry name" value="NAD(P)-binding Rossmann-like Domain"/>
    <property type="match status" value="1"/>
</dbReference>
<dbReference type="GO" id="GO:0000166">
    <property type="term" value="F:nucleotide binding"/>
    <property type="evidence" value="ECO:0007669"/>
    <property type="project" value="InterPro"/>
</dbReference>
<name>A0A518B8X3_9BACT</name>
<dbReference type="Gene3D" id="3.30.360.10">
    <property type="entry name" value="Dihydrodipicolinate Reductase, domain 2"/>
    <property type="match status" value="1"/>
</dbReference>
<dbReference type="InterPro" id="IPR000683">
    <property type="entry name" value="Gfo/Idh/MocA-like_OxRdtase_N"/>
</dbReference>
<organism evidence="4 5">
    <name type="scientific">Kolteria novifilia</name>
    <dbReference type="NCBI Taxonomy" id="2527975"/>
    <lineage>
        <taxon>Bacteria</taxon>
        <taxon>Pseudomonadati</taxon>
        <taxon>Planctomycetota</taxon>
        <taxon>Planctomycetia</taxon>
        <taxon>Kolteriales</taxon>
        <taxon>Kolteriaceae</taxon>
        <taxon>Kolteria</taxon>
    </lineage>
</organism>
<accession>A0A518B8X3</accession>
<dbReference type="PANTHER" id="PTHR43818:SF11">
    <property type="entry name" value="BCDNA.GH03377"/>
    <property type="match status" value="1"/>
</dbReference>
<keyword evidence="1 4" id="KW-0560">Oxidoreductase</keyword>
<sequence>MTRPYRVGVIGSTGRGGYGHRLDDCWLAEPRTEIVAVADDNKAGLAHATKRLGVDRGYTDYRKMIEETNPDIVAICPRWVDQHRDMALAAAERGIHIYMEKPFCPSLDQADEIVAACQQTHAKLAIAHPTRYSPKIATIKKLIADGAIGEVLEYRGRGKEDHRGGGEDLWVLGTHVMDMIRAIGGHPQWCFAIVSEEGDPVTAKNVVDGNEGLGPLAGDAIQAMYGMPDGSTAYFATHRKAGGNPSRYGLQIVGSKGILELLEGPLPPVKYLGDPSWSPGRSGAEWQNVSSAGIGEEEPLTDPLYRSRHGLAIRDLLAAIEEEREPIGGMEEARGATEMIVAVFESQRRGRPVDLPLKNRKHPLSMLG</sequence>
<dbReference type="Pfam" id="PF02894">
    <property type="entry name" value="GFO_IDH_MocA_C"/>
    <property type="match status" value="1"/>
</dbReference>
<evidence type="ECO:0000313" key="4">
    <source>
        <dbReference type="EMBL" id="QDU63429.1"/>
    </source>
</evidence>
<dbReference type="InterPro" id="IPR050463">
    <property type="entry name" value="Gfo/Idh/MocA_oxidrdct_glycsds"/>
</dbReference>
<dbReference type="SUPFAM" id="SSF55347">
    <property type="entry name" value="Glyceraldehyde-3-phosphate dehydrogenase-like, C-terminal domain"/>
    <property type="match status" value="1"/>
</dbReference>
<dbReference type="AlphaFoldDB" id="A0A518B8X3"/>
<dbReference type="OrthoDB" id="9776544at2"/>
<protein>
    <submittedName>
        <fullName evidence="4">Putative oxidoreductase YdgJ</fullName>
        <ecNumber evidence="4">1.-.-.-</ecNumber>
    </submittedName>
</protein>
<dbReference type="Pfam" id="PF01408">
    <property type="entry name" value="GFO_IDH_MocA"/>
    <property type="match status" value="1"/>
</dbReference>
<dbReference type="InterPro" id="IPR036291">
    <property type="entry name" value="NAD(P)-bd_dom_sf"/>
</dbReference>
<gene>
    <name evidence="4" type="primary">ydgJ_2</name>
    <name evidence="4" type="ORF">Pan216_43090</name>
</gene>